<dbReference type="Pfam" id="PF07980">
    <property type="entry name" value="SusD_RagB"/>
    <property type="match status" value="1"/>
</dbReference>
<keyword evidence="3 6" id="KW-0732">Signal</keyword>
<evidence type="ECO:0000256" key="2">
    <source>
        <dbReference type="ARBA" id="ARBA00006275"/>
    </source>
</evidence>
<dbReference type="AlphaFoldDB" id="A0AA37HVD1"/>
<feature type="chain" id="PRO_5041421444" evidence="6">
    <location>
        <begin position="25"/>
        <end position="687"/>
    </location>
</feature>
<dbReference type="Proteomes" id="UP000887043">
    <property type="component" value="Unassembled WGS sequence"/>
</dbReference>
<feature type="domain" description="RagB/SusD" evidence="7">
    <location>
        <begin position="370"/>
        <end position="687"/>
    </location>
</feature>
<sequence length="687" mass="77867">MKLNKLYKGVTCLLLGTAMFTACTDKVAFGDSFLDKAAGNTVTEDTVFNSAEYTGQFLNSIYALQYYGLPYNNNCGNSASPWTGKFDQVTDCWLMHWDNNTIYKAYYSGTLDATQTPLFSYSNDNVWQAVRAGWKLIEHLPTVPGLTDAEKASMEAQAKCLIAARYFDLFSVYGGLPIVDHAYTGTEGSYELPRATVDSTVQFMTGLLDEAIQSGGLRWAYDGNTTETDSTNNIGRWTKAGAMALKAKILTFAASPIFNADQGYYGGSSEAEQKHLVWYGNYDATRWQKALKACQDFFAELSAHGWYKLTQPEDVGCTRTPDGYRQAYRKGYAHQGSHEIIHSVRVGGVDAFKSGTYTWHQWHDSPARQNCLPTQEYIEMFPWSDGTPFNWKTDSIKGRLTGVNGRMFYKYKAVRGGVVKTASRDPRLYEECIVNGQQKSLDWTSGTSNGDVYELWVGGYDAAYNVASYDDKTSKVKVTEALTSRYATGYDDNKYYMNQDYLRQYTQWVYLSLDEMYLMYAECLAQTGNLTSALDQVDIVRSRVGLDPLASCNPTLNLTSNKDNLINEILRERACELGLSNNHYYDMIRYKRGDWMTKPLHGLITYRMQKNAAGKWVRVYGPWMGADKDAGEVEPSRFEYEKFEIQNRKHALWGQNPTSQTVTKWFLWPFPQSEINKQYGLVQNPGW</sequence>
<gene>
    <name evidence="8" type="ORF">PRRU23_12000</name>
</gene>
<dbReference type="PROSITE" id="PS51257">
    <property type="entry name" value="PROKAR_LIPOPROTEIN"/>
    <property type="match status" value="1"/>
</dbReference>
<dbReference type="GO" id="GO:0009279">
    <property type="term" value="C:cell outer membrane"/>
    <property type="evidence" value="ECO:0007669"/>
    <property type="project" value="UniProtKB-SubCell"/>
</dbReference>
<dbReference type="InterPro" id="IPR011990">
    <property type="entry name" value="TPR-like_helical_dom_sf"/>
</dbReference>
<dbReference type="EMBL" id="BPTR01000001">
    <property type="protein sequence ID" value="GJG27500.1"/>
    <property type="molecule type" value="Genomic_DNA"/>
</dbReference>
<accession>A0AA37HVD1</accession>
<dbReference type="SUPFAM" id="SSF48452">
    <property type="entry name" value="TPR-like"/>
    <property type="match status" value="1"/>
</dbReference>
<keyword evidence="5" id="KW-0998">Cell outer membrane</keyword>
<evidence type="ECO:0000256" key="3">
    <source>
        <dbReference type="ARBA" id="ARBA00022729"/>
    </source>
</evidence>
<dbReference type="RefSeq" id="WP_006283702.1">
    <property type="nucleotide sequence ID" value="NZ_BPTR01000001.1"/>
</dbReference>
<evidence type="ECO:0000313" key="9">
    <source>
        <dbReference type="Proteomes" id="UP000887043"/>
    </source>
</evidence>
<comment type="similarity">
    <text evidence="2">Belongs to the SusD family.</text>
</comment>
<protein>
    <submittedName>
        <fullName evidence="8">Starch-binding protein</fullName>
    </submittedName>
</protein>
<evidence type="ECO:0000259" key="7">
    <source>
        <dbReference type="Pfam" id="PF07980"/>
    </source>
</evidence>
<dbReference type="InterPro" id="IPR012944">
    <property type="entry name" value="SusD_RagB_dom"/>
</dbReference>
<comment type="subcellular location">
    <subcellularLocation>
        <location evidence="1">Cell outer membrane</location>
    </subcellularLocation>
</comment>
<evidence type="ECO:0000256" key="6">
    <source>
        <dbReference type="SAM" id="SignalP"/>
    </source>
</evidence>
<evidence type="ECO:0000256" key="1">
    <source>
        <dbReference type="ARBA" id="ARBA00004442"/>
    </source>
</evidence>
<proteinExistence type="inferred from homology"/>
<evidence type="ECO:0000256" key="5">
    <source>
        <dbReference type="ARBA" id="ARBA00023237"/>
    </source>
</evidence>
<comment type="caution">
    <text evidence="8">The sequence shown here is derived from an EMBL/GenBank/DDBJ whole genome shotgun (WGS) entry which is preliminary data.</text>
</comment>
<name>A0AA37HVD1_SEGBR</name>
<feature type="signal peptide" evidence="6">
    <location>
        <begin position="1"/>
        <end position="24"/>
    </location>
</feature>
<dbReference type="Gene3D" id="1.25.40.390">
    <property type="match status" value="1"/>
</dbReference>
<evidence type="ECO:0000313" key="8">
    <source>
        <dbReference type="EMBL" id="GJG27500.1"/>
    </source>
</evidence>
<keyword evidence="4" id="KW-0472">Membrane</keyword>
<evidence type="ECO:0000256" key="4">
    <source>
        <dbReference type="ARBA" id="ARBA00023136"/>
    </source>
</evidence>
<reference evidence="8" key="1">
    <citation type="submission" date="2021-08" db="EMBL/GenBank/DDBJ databases">
        <title>Prevotella lacticifex sp. nov., isolated from rumen of cow.</title>
        <authorList>
            <person name="Shinkai T."/>
            <person name="Ikeyama N."/>
            <person name="Kumagai M."/>
            <person name="Ohmori H."/>
            <person name="Sakamoto M."/>
            <person name="Ohkuma M."/>
            <person name="Mitsumori M."/>
        </authorList>
    </citation>
    <scope>NUCLEOTIDE SEQUENCE</scope>
    <source>
        <strain evidence="8">DSM 11371</strain>
    </source>
</reference>
<organism evidence="8 9">
    <name type="scientific">Segatella bryantii</name>
    <name type="common">Prevotella bryantii</name>
    <dbReference type="NCBI Taxonomy" id="77095"/>
    <lineage>
        <taxon>Bacteria</taxon>
        <taxon>Pseudomonadati</taxon>
        <taxon>Bacteroidota</taxon>
        <taxon>Bacteroidia</taxon>
        <taxon>Bacteroidales</taxon>
        <taxon>Prevotellaceae</taxon>
        <taxon>Segatella</taxon>
    </lineage>
</organism>